<evidence type="ECO:0000256" key="1">
    <source>
        <dbReference type="ARBA" id="ARBA00003618"/>
    </source>
</evidence>
<dbReference type="GO" id="GO:0009432">
    <property type="term" value="P:SOS response"/>
    <property type="evidence" value="ECO:0007669"/>
    <property type="project" value="TreeGrafter"/>
</dbReference>
<feature type="compositionally biased region" description="Basic residues" evidence="11">
    <location>
        <begin position="582"/>
        <end position="596"/>
    </location>
</feature>
<evidence type="ECO:0000256" key="11">
    <source>
        <dbReference type="SAM" id="MobiDB-lite"/>
    </source>
</evidence>
<proteinExistence type="inferred from homology"/>
<evidence type="ECO:0000313" key="13">
    <source>
        <dbReference type="EMBL" id="GEJ55373.1"/>
    </source>
</evidence>
<dbReference type="CDD" id="cd03241">
    <property type="entry name" value="ABC_RecN"/>
    <property type="match status" value="2"/>
</dbReference>
<dbReference type="FunFam" id="3.40.50.300:FF:000319">
    <property type="entry name" value="DNA repair protein RecN"/>
    <property type="match status" value="1"/>
</dbReference>
<dbReference type="GO" id="GO:0005524">
    <property type="term" value="F:ATP binding"/>
    <property type="evidence" value="ECO:0007669"/>
    <property type="project" value="UniProtKB-KW"/>
</dbReference>
<evidence type="ECO:0000256" key="10">
    <source>
        <dbReference type="SAM" id="Coils"/>
    </source>
</evidence>
<evidence type="ECO:0000256" key="4">
    <source>
        <dbReference type="ARBA" id="ARBA00022741"/>
    </source>
</evidence>
<dbReference type="InterPro" id="IPR004604">
    <property type="entry name" value="DNA_recomb/repair_RecN"/>
</dbReference>
<feature type="coiled-coil region" evidence="10">
    <location>
        <begin position="324"/>
        <end position="375"/>
    </location>
</feature>
<dbReference type="PIRSF" id="PIRSF003128">
    <property type="entry name" value="RecN"/>
    <property type="match status" value="1"/>
</dbReference>
<dbReference type="GO" id="GO:0006310">
    <property type="term" value="P:DNA recombination"/>
    <property type="evidence" value="ECO:0007669"/>
    <property type="project" value="InterPro"/>
</dbReference>
<dbReference type="EMBL" id="BJTG01000001">
    <property type="protein sequence ID" value="GEJ55373.1"/>
    <property type="molecule type" value="Genomic_DNA"/>
</dbReference>
<dbReference type="NCBIfam" id="TIGR00634">
    <property type="entry name" value="recN"/>
    <property type="match status" value="1"/>
</dbReference>
<gene>
    <name evidence="13" type="primary">recN</name>
    <name evidence="13" type="ORF">AMYX_01140</name>
</gene>
<comment type="caution">
    <text evidence="13">The sequence shown here is derived from an EMBL/GenBank/DDBJ whole genome shotgun (WGS) entry which is preliminary data.</text>
</comment>
<dbReference type="AlphaFoldDB" id="A0A7I9VG64"/>
<dbReference type="PANTHER" id="PTHR11059">
    <property type="entry name" value="DNA REPAIR PROTEIN RECN"/>
    <property type="match status" value="1"/>
</dbReference>
<evidence type="ECO:0000313" key="14">
    <source>
        <dbReference type="Proteomes" id="UP000503640"/>
    </source>
</evidence>
<dbReference type="GO" id="GO:0006281">
    <property type="term" value="P:DNA repair"/>
    <property type="evidence" value="ECO:0007669"/>
    <property type="project" value="UniProtKB-KW"/>
</dbReference>
<dbReference type="InterPro" id="IPR027417">
    <property type="entry name" value="P-loop_NTPase"/>
</dbReference>
<name>A0A7I9VG64_9BACT</name>
<dbReference type="Pfam" id="PF02463">
    <property type="entry name" value="SMC_N"/>
    <property type="match status" value="1"/>
</dbReference>
<keyword evidence="14" id="KW-1185">Reference proteome</keyword>
<feature type="region of interest" description="Disordered" evidence="11">
    <location>
        <begin position="575"/>
        <end position="602"/>
    </location>
</feature>
<dbReference type="SUPFAM" id="SSF52540">
    <property type="entry name" value="P-loop containing nucleoside triphosphate hydrolases"/>
    <property type="match status" value="2"/>
</dbReference>
<evidence type="ECO:0000256" key="3">
    <source>
        <dbReference type="ARBA" id="ARBA00021315"/>
    </source>
</evidence>
<dbReference type="Proteomes" id="UP000503640">
    <property type="component" value="Unassembled WGS sequence"/>
</dbReference>
<keyword evidence="5 9" id="KW-0227">DNA damage</keyword>
<accession>A0A7I9VG64</accession>
<keyword evidence="6" id="KW-0067">ATP-binding</keyword>
<evidence type="ECO:0000259" key="12">
    <source>
        <dbReference type="Pfam" id="PF02463"/>
    </source>
</evidence>
<dbReference type="GO" id="GO:0043590">
    <property type="term" value="C:bacterial nucleoid"/>
    <property type="evidence" value="ECO:0007669"/>
    <property type="project" value="TreeGrafter"/>
</dbReference>
<evidence type="ECO:0000256" key="6">
    <source>
        <dbReference type="ARBA" id="ARBA00022840"/>
    </source>
</evidence>
<feature type="domain" description="RecF/RecN/SMC N-terminal" evidence="12">
    <location>
        <begin position="2"/>
        <end position="520"/>
    </location>
</feature>
<dbReference type="Gene3D" id="3.40.50.300">
    <property type="entry name" value="P-loop containing nucleotide triphosphate hydrolases"/>
    <property type="match status" value="2"/>
</dbReference>
<evidence type="ECO:0000256" key="9">
    <source>
        <dbReference type="PIRNR" id="PIRNR003128"/>
    </source>
</evidence>
<evidence type="ECO:0000256" key="7">
    <source>
        <dbReference type="ARBA" id="ARBA00023204"/>
    </source>
</evidence>
<comment type="similarity">
    <text evidence="2 9">Belongs to the RecN family.</text>
</comment>
<dbReference type="RefSeq" id="WP_176062179.1">
    <property type="nucleotide sequence ID" value="NZ_BJTG01000001.1"/>
</dbReference>
<protein>
    <recommendedName>
        <fullName evidence="3 9">DNA repair protein RecN</fullName>
    </recommendedName>
    <alternativeName>
        <fullName evidence="8 9">Recombination protein N</fullName>
    </alternativeName>
</protein>
<dbReference type="PANTHER" id="PTHR11059:SF0">
    <property type="entry name" value="DNA REPAIR PROTEIN RECN"/>
    <property type="match status" value="1"/>
</dbReference>
<evidence type="ECO:0000256" key="2">
    <source>
        <dbReference type="ARBA" id="ARBA00009441"/>
    </source>
</evidence>
<keyword evidence="10" id="KW-0175">Coiled coil</keyword>
<evidence type="ECO:0000256" key="8">
    <source>
        <dbReference type="ARBA" id="ARBA00033408"/>
    </source>
</evidence>
<evidence type="ECO:0000256" key="5">
    <source>
        <dbReference type="ARBA" id="ARBA00022763"/>
    </source>
</evidence>
<comment type="function">
    <text evidence="1 9">May be involved in recombinational repair of damaged DNA.</text>
</comment>
<sequence length="602" mass="62757">MLTTLRISGLAVVDQVEVAFGPGLNVLTGETGAGKSILLQALHLVLGGRMSAEALREGADEAVVEALFELPARHPALARLEAAGLPVPAAGGEVLVRRVATRSGRGRAFVNGALCTVGMLEGALRGLVDLTGQHEHVALLDEASHLSLLDAFAGVDGEGGLLASYRAAFQVLQTSLRRKAELLAAREERARRADWLAYQLREIDAAAPRPGEDAELDRERQVLAAAERLRAAAREAEAAVYAEEGSAAERVGRAARSLAEAVQLDPRLEPALALLRSAGAELDEAGRLLARYAEAVTGDPERLAEVVERLELLRALARKHGGSVAEALARAAAMRAELAQAEGAAGELERLERAAEEAGRAARALAAALSEARREAAAALGREVRQELAALAMARCRVSVEFLAPEGAVDAAGAALGREGAERARILIAPNPGEPPRPLARVASGGELSRLLLALKRALARTDPVDTYVFDEVDAGIGGAVADAVGRLLSEVSRERQVVCVTHLPQVAAFADLHLRVEKRVQAGRTATGVVPLAAPDARRAELARMLAGATLTPSAVEHAGALLAAARAAAAASGEAPVTGRRGRPVRSAARRAGKVRLSAQ</sequence>
<keyword evidence="4" id="KW-0547">Nucleotide-binding</keyword>
<dbReference type="InterPro" id="IPR003395">
    <property type="entry name" value="RecF/RecN/SMC_N"/>
</dbReference>
<reference evidence="14" key="1">
    <citation type="journal article" date="2020" name="Appl. Environ. Microbiol.">
        <title>Diazotrophic Anaeromyxobacter Isolates from Soils.</title>
        <authorList>
            <person name="Masuda Y."/>
            <person name="Yamanaka H."/>
            <person name="Xu Z.X."/>
            <person name="Shiratori Y."/>
            <person name="Aono T."/>
            <person name="Amachi S."/>
            <person name="Senoo K."/>
            <person name="Itoh H."/>
        </authorList>
    </citation>
    <scope>NUCLEOTIDE SEQUENCE [LARGE SCALE GENOMIC DNA]</scope>
    <source>
        <strain evidence="14">R267</strain>
    </source>
</reference>
<keyword evidence="7 9" id="KW-0234">DNA repair</keyword>
<organism evidence="13 14">
    <name type="scientific">Anaeromyxobacter diazotrophicus</name>
    <dbReference type="NCBI Taxonomy" id="2590199"/>
    <lineage>
        <taxon>Bacteria</taxon>
        <taxon>Pseudomonadati</taxon>
        <taxon>Myxococcota</taxon>
        <taxon>Myxococcia</taxon>
        <taxon>Myxococcales</taxon>
        <taxon>Cystobacterineae</taxon>
        <taxon>Anaeromyxobacteraceae</taxon>
        <taxon>Anaeromyxobacter</taxon>
    </lineage>
</organism>